<evidence type="ECO:0000256" key="16">
    <source>
        <dbReference type="ARBA" id="ARBA00036045"/>
    </source>
</evidence>
<keyword evidence="7" id="KW-0356">Hemostasis</keyword>
<evidence type="ECO:0000256" key="19">
    <source>
        <dbReference type="ARBA" id="ARBA00038868"/>
    </source>
</evidence>
<accession>A0ABD0S7W3</accession>
<evidence type="ECO:0000256" key="13">
    <source>
        <dbReference type="ARBA" id="ARBA00023145"/>
    </source>
</evidence>
<dbReference type="FunFam" id="2.40.10.10:FF:000036">
    <property type="entry name" value="Trypsin beta"/>
    <property type="match status" value="1"/>
</dbReference>
<evidence type="ECO:0000256" key="10">
    <source>
        <dbReference type="ARBA" id="ARBA00022824"/>
    </source>
</evidence>
<dbReference type="InterPro" id="IPR043504">
    <property type="entry name" value="Peptidase_S1_PA_chymotrypsin"/>
</dbReference>
<evidence type="ECO:0000256" key="14">
    <source>
        <dbReference type="ARBA" id="ARBA00023157"/>
    </source>
</evidence>
<organism evidence="26 27">
    <name type="scientific">Loxostege sticticalis</name>
    <name type="common">Beet webworm moth</name>
    <dbReference type="NCBI Taxonomy" id="481309"/>
    <lineage>
        <taxon>Eukaryota</taxon>
        <taxon>Metazoa</taxon>
        <taxon>Ecdysozoa</taxon>
        <taxon>Arthropoda</taxon>
        <taxon>Hexapoda</taxon>
        <taxon>Insecta</taxon>
        <taxon>Pterygota</taxon>
        <taxon>Neoptera</taxon>
        <taxon>Endopterygota</taxon>
        <taxon>Lepidoptera</taxon>
        <taxon>Glossata</taxon>
        <taxon>Ditrysia</taxon>
        <taxon>Pyraloidea</taxon>
        <taxon>Crambidae</taxon>
        <taxon>Pyraustinae</taxon>
        <taxon>Loxostege</taxon>
    </lineage>
</organism>
<evidence type="ECO:0000256" key="6">
    <source>
        <dbReference type="ARBA" id="ARBA00022670"/>
    </source>
</evidence>
<evidence type="ECO:0000256" key="1">
    <source>
        <dbReference type="ARBA" id="ARBA00004239"/>
    </source>
</evidence>
<dbReference type="GO" id="GO:0005783">
    <property type="term" value="C:endoplasmic reticulum"/>
    <property type="evidence" value="ECO:0007669"/>
    <property type="project" value="UniProtKB-SubCell"/>
</dbReference>
<evidence type="ECO:0000256" key="8">
    <source>
        <dbReference type="ARBA" id="ARBA00022757"/>
    </source>
</evidence>
<dbReference type="SUPFAM" id="SSF50494">
    <property type="entry name" value="Trypsin-like serine proteases"/>
    <property type="match status" value="2"/>
</dbReference>
<keyword evidence="14" id="KW-1015">Disulfide bond</keyword>
<dbReference type="GO" id="GO:0007586">
    <property type="term" value="P:digestion"/>
    <property type="evidence" value="ECO:0007669"/>
    <property type="project" value="UniProtKB-KW"/>
</dbReference>
<dbReference type="GO" id="GO:0007599">
    <property type="term" value="P:hemostasis"/>
    <property type="evidence" value="ECO:0007669"/>
    <property type="project" value="UniProtKB-KW"/>
</dbReference>
<evidence type="ECO:0000256" key="22">
    <source>
        <dbReference type="ARBA" id="ARBA00041306"/>
    </source>
</evidence>
<dbReference type="InterPro" id="IPR001254">
    <property type="entry name" value="Trypsin_dom"/>
</dbReference>
<evidence type="ECO:0000256" key="7">
    <source>
        <dbReference type="ARBA" id="ARBA00022696"/>
    </source>
</evidence>
<keyword evidence="15" id="KW-0325">Glycoprotein</keyword>
<evidence type="ECO:0000256" key="5">
    <source>
        <dbReference type="ARBA" id="ARBA00022525"/>
    </source>
</evidence>
<evidence type="ECO:0000256" key="20">
    <source>
        <dbReference type="ARBA" id="ARBA00038995"/>
    </source>
</evidence>
<comment type="catalytic activity">
    <reaction evidence="16">
        <text>Degradation of blood coagulation factors Va and VIIIa.</text>
        <dbReference type="EC" id="3.4.21.69"/>
    </reaction>
</comment>
<dbReference type="PANTHER" id="PTHR24276:SF97">
    <property type="entry name" value="GH13245P2-RELATED"/>
    <property type="match status" value="1"/>
</dbReference>
<keyword evidence="8" id="KW-0222">Digestion</keyword>
<keyword evidence="12" id="KW-0333">Golgi apparatus</keyword>
<reference evidence="26 27" key="1">
    <citation type="submission" date="2024-06" db="EMBL/GenBank/DDBJ databases">
        <title>A chromosome-level genome assembly of beet webworm, Loxostege sticticalis.</title>
        <authorList>
            <person name="Zhang Y."/>
        </authorList>
    </citation>
    <scope>NUCLEOTIDE SEQUENCE [LARGE SCALE GENOMIC DNA]</scope>
    <source>
        <strain evidence="26">AQ028</strain>
        <tissue evidence="26">Male pupae</tissue>
    </source>
</reference>
<evidence type="ECO:0000256" key="17">
    <source>
        <dbReference type="ARBA" id="ARBA00036320"/>
    </source>
</evidence>
<dbReference type="FunFam" id="2.40.10.10:FF:000011">
    <property type="entry name" value="Coagulation factor X"/>
    <property type="match status" value="1"/>
</dbReference>
<evidence type="ECO:0000259" key="25">
    <source>
        <dbReference type="PROSITE" id="PS50240"/>
    </source>
</evidence>
<keyword evidence="11" id="KW-0720">Serine protease</keyword>
<dbReference type="GO" id="GO:0005576">
    <property type="term" value="C:extracellular region"/>
    <property type="evidence" value="ECO:0007669"/>
    <property type="project" value="UniProtKB-SubCell"/>
</dbReference>
<dbReference type="Proteomes" id="UP001549921">
    <property type="component" value="Unassembled WGS sequence"/>
</dbReference>
<dbReference type="EC" id="3.4.21.69" evidence="20"/>
<dbReference type="SMART" id="SM00020">
    <property type="entry name" value="Tryp_SPc"/>
    <property type="match status" value="2"/>
</dbReference>
<dbReference type="Gene3D" id="2.40.10.10">
    <property type="entry name" value="Trypsin-like serine proteases"/>
    <property type="match status" value="2"/>
</dbReference>
<dbReference type="CDD" id="cd00190">
    <property type="entry name" value="Tryp_SPc"/>
    <property type="match status" value="2"/>
</dbReference>
<comment type="subcellular location">
    <subcellularLocation>
        <location evidence="2">Endoplasmic reticulum</location>
    </subcellularLocation>
    <subcellularLocation>
        <location evidence="3">Golgi apparatus</location>
    </subcellularLocation>
    <subcellularLocation>
        <location evidence="1">Secreted</location>
        <location evidence="1">Extracellular space</location>
    </subcellularLocation>
</comment>
<evidence type="ECO:0000256" key="3">
    <source>
        <dbReference type="ARBA" id="ARBA00004555"/>
    </source>
</evidence>
<dbReference type="EMBL" id="JBEDNZ010000027">
    <property type="protein sequence ID" value="KAL0810155.1"/>
    <property type="molecule type" value="Genomic_DNA"/>
</dbReference>
<dbReference type="PRINTS" id="PR00722">
    <property type="entry name" value="CHYMOTRYPSIN"/>
</dbReference>
<name>A0ABD0S7W3_LOXSC</name>
<dbReference type="EC" id="3.4.21.4" evidence="19"/>
<evidence type="ECO:0000256" key="4">
    <source>
        <dbReference type="ARBA" id="ARBA00007664"/>
    </source>
</evidence>
<comment type="function">
    <text evidence="18">Protein C is a vitamin K-dependent serine protease that regulates blood coagulation by inactivating factors Va and VIIIa in the presence of calcium ions and phospholipids. Exerts a protective effect on the endothelial cell barrier function.</text>
</comment>
<evidence type="ECO:0000256" key="21">
    <source>
        <dbReference type="ARBA" id="ARBA00040219"/>
    </source>
</evidence>
<dbReference type="PROSITE" id="PS50240">
    <property type="entry name" value="TRYPSIN_DOM"/>
    <property type="match status" value="2"/>
</dbReference>
<evidence type="ECO:0000256" key="2">
    <source>
        <dbReference type="ARBA" id="ARBA00004240"/>
    </source>
</evidence>
<evidence type="ECO:0000313" key="26">
    <source>
        <dbReference type="EMBL" id="KAL0810155.1"/>
    </source>
</evidence>
<dbReference type="InterPro" id="IPR050430">
    <property type="entry name" value="Peptidase_S1"/>
</dbReference>
<dbReference type="InterPro" id="IPR009003">
    <property type="entry name" value="Peptidase_S1_PA"/>
</dbReference>
<gene>
    <name evidence="26" type="ORF">ABMA28_010947</name>
</gene>
<dbReference type="GO" id="GO:0006508">
    <property type="term" value="P:proteolysis"/>
    <property type="evidence" value="ECO:0007669"/>
    <property type="project" value="UniProtKB-KW"/>
</dbReference>
<comment type="caution">
    <text evidence="26">The sequence shown here is derived from an EMBL/GenBank/DDBJ whole genome shotgun (WGS) entry which is preliminary data.</text>
</comment>
<evidence type="ECO:0000313" key="27">
    <source>
        <dbReference type="Proteomes" id="UP001549921"/>
    </source>
</evidence>
<keyword evidence="10" id="KW-0256">Endoplasmic reticulum</keyword>
<keyword evidence="6" id="KW-0645">Protease</keyword>
<evidence type="ECO:0000256" key="11">
    <source>
        <dbReference type="ARBA" id="ARBA00022825"/>
    </source>
</evidence>
<dbReference type="AlphaFoldDB" id="A0ABD0S7W3"/>
<keyword evidence="13" id="KW-0865">Zymogen</keyword>
<feature type="domain" description="Peptidase S1" evidence="25">
    <location>
        <begin position="338"/>
        <end position="551"/>
    </location>
</feature>
<comment type="catalytic activity">
    <reaction evidence="17">
        <text>Preferential cleavage: Arg-|-Xaa, Lys-|-Xaa.</text>
        <dbReference type="EC" id="3.4.21.4"/>
    </reaction>
</comment>
<feature type="domain" description="Peptidase S1" evidence="25">
    <location>
        <begin position="112"/>
        <end position="332"/>
    </location>
</feature>
<keyword evidence="5" id="KW-0964">Secreted</keyword>
<evidence type="ECO:0000256" key="9">
    <source>
        <dbReference type="ARBA" id="ARBA00022801"/>
    </source>
</evidence>
<protein>
    <recommendedName>
        <fullName evidence="21">Vitamin K-dependent protein C</fullName>
        <ecNumber evidence="19">3.4.21.4</ecNumber>
        <ecNumber evidence="20">3.4.21.69</ecNumber>
    </recommendedName>
    <alternativeName>
        <fullName evidence="24">Anticoagulant protein C</fullName>
    </alternativeName>
    <alternativeName>
        <fullName evidence="22">Autoprothrombin IIA</fullName>
    </alternativeName>
    <alternativeName>
        <fullName evidence="23">Blood coagulation factor XIV</fullName>
    </alternativeName>
</protein>
<dbReference type="PROSITE" id="PS00134">
    <property type="entry name" value="TRYPSIN_HIS"/>
    <property type="match status" value="1"/>
</dbReference>
<evidence type="ECO:0000256" key="12">
    <source>
        <dbReference type="ARBA" id="ARBA00023034"/>
    </source>
</evidence>
<dbReference type="Pfam" id="PF00089">
    <property type="entry name" value="Trypsin"/>
    <property type="match status" value="2"/>
</dbReference>
<evidence type="ECO:0000256" key="18">
    <source>
        <dbReference type="ARBA" id="ARBA00037553"/>
    </source>
</evidence>
<evidence type="ECO:0000256" key="23">
    <source>
        <dbReference type="ARBA" id="ARBA00042403"/>
    </source>
</evidence>
<dbReference type="PANTHER" id="PTHR24276">
    <property type="entry name" value="POLYSERASE-RELATED"/>
    <property type="match status" value="1"/>
</dbReference>
<evidence type="ECO:0000256" key="24">
    <source>
        <dbReference type="ARBA" id="ARBA00042906"/>
    </source>
</evidence>
<sequence>MQTCICYVSSPALQEVHSLPSPYDLIIIPVPKTKKTQTRTNSKILKFDLPKFLQFAQSYHRNNKLDIEHYDEPTEMPDIDNFNYNEQVGFKADEEPREHIEHEYNMYGEDKIVGGYEVDINLYPYHVAYGSNCGGAIIDKKWIITAGHCGKKPYIRVGSKYLNQGRKVDIKNYHVHPTWGSKSKDHPFDYDFQLLELKEPLKFDDNIQPVKIAHIEDMVIGKVVTVTGWGNTEENGPYSNVLRAVRVPIISKEHCQSVPFPYFRGLLTPRMFCAGFSEGKKDACQGDSGGPAVAYDRILGMVSFGYGCATPGSYGVYSKIAKVRSWIEQTTGVKFDYILGGYEISIEDAPYQVNYGDKCGGVIIHEIWALTSAHCGTDENFIRVGSRHRLRGTKMRVIYHKVHPSFGIKHTYDYDIQLLRLFKRLNFSKRVEAIDISSAHDRQFLVSGWGYPKEKTDYTDVLHQVQLKLVPMRRCQEINNRWYNHTLTERMFCAGGRGRDACQGDSGGAAVSLGRIIGLSAFGFGCGRDIPGVYTNVSNSDVREWIRGYTGV</sequence>
<evidence type="ECO:0000256" key="15">
    <source>
        <dbReference type="ARBA" id="ARBA00023180"/>
    </source>
</evidence>
<dbReference type="GO" id="GO:0005794">
    <property type="term" value="C:Golgi apparatus"/>
    <property type="evidence" value="ECO:0007669"/>
    <property type="project" value="UniProtKB-SubCell"/>
</dbReference>
<keyword evidence="9" id="KW-0378">Hydrolase</keyword>
<dbReference type="InterPro" id="IPR001314">
    <property type="entry name" value="Peptidase_S1A"/>
</dbReference>
<proteinExistence type="inferred from homology"/>
<dbReference type="GO" id="GO:0004252">
    <property type="term" value="F:serine-type endopeptidase activity"/>
    <property type="evidence" value="ECO:0007669"/>
    <property type="project" value="UniProtKB-EC"/>
</dbReference>
<comment type="similarity">
    <text evidence="4">Belongs to the peptidase S1 family.</text>
</comment>
<dbReference type="InterPro" id="IPR018114">
    <property type="entry name" value="TRYPSIN_HIS"/>
</dbReference>